<dbReference type="AlphaFoldDB" id="A0A4C1ZJJ4"/>
<evidence type="ECO:0000313" key="3">
    <source>
        <dbReference type="Proteomes" id="UP000299102"/>
    </source>
</evidence>
<evidence type="ECO:0000256" key="1">
    <source>
        <dbReference type="SAM" id="MobiDB-lite"/>
    </source>
</evidence>
<keyword evidence="3" id="KW-1185">Reference proteome</keyword>
<sequence>MHWRGRVVIEREGMRERKEREGKRKPLSRAQFESSGVKRVDGGGGHVLCFLPPPPHPLPSHTQPDTAPLVSHNIRASPVAPT</sequence>
<reference evidence="2 3" key="1">
    <citation type="journal article" date="2019" name="Commun. Biol.">
        <title>The bagworm genome reveals a unique fibroin gene that provides high tensile strength.</title>
        <authorList>
            <person name="Kono N."/>
            <person name="Nakamura H."/>
            <person name="Ohtoshi R."/>
            <person name="Tomita M."/>
            <person name="Numata K."/>
            <person name="Arakawa K."/>
        </authorList>
    </citation>
    <scope>NUCLEOTIDE SEQUENCE [LARGE SCALE GENOMIC DNA]</scope>
</reference>
<dbReference type="EMBL" id="BGZK01001894">
    <property type="protein sequence ID" value="GBP87918.1"/>
    <property type="molecule type" value="Genomic_DNA"/>
</dbReference>
<accession>A0A4C1ZJJ4</accession>
<organism evidence="2 3">
    <name type="scientific">Eumeta variegata</name>
    <name type="common">Bagworm moth</name>
    <name type="synonym">Eumeta japonica</name>
    <dbReference type="NCBI Taxonomy" id="151549"/>
    <lineage>
        <taxon>Eukaryota</taxon>
        <taxon>Metazoa</taxon>
        <taxon>Ecdysozoa</taxon>
        <taxon>Arthropoda</taxon>
        <taxon>Hexapoda</taxon>
        <taxon>Insecta</taxon>
        <taxon>Pterygota</taxon>
        <taxon>Neoptera</taxon>
        <taxon>Endopterygota</taxon>
        <taxon>Lepidoptera</taxon>
        <taxon>Glossata</taxon>
        <taxon>Ditrysia</taxon>
        <taxon>Tineoidea</taxon>
        <taxon>Psychidae</taxon>
        <taxon>Oiketicinae</taxon>
        <taxon>Eumeta</taxon>
    </lineage>
</organism>
<feature type="region of interest" description="Disordered" evidence="1">
    <location>
        <begin position="14"/>
        <end position="68"/>
    </location>
</feature>
<dbReference type="Proteomes" id="UP000299102">
    <property type="component" value="Unassembled WGS sequence"/>
</dbReference>
<feature type="compositionally biased region" description="Basic and acidic residues" evidence="1">
    <location>
        <begin position="14"/>
        <end position="24"/>
    </location>
</feature>
<evidence type="ECO:0000313" key="2">
    <source>
        <dbReference type="EMBL" id="GBP87918.1"/>
    </source>
</evidence>
<proteinExistence type="predicted"/>
<name>A0A4C1ZJJ4_EUMVA</name>
<protein>
    <submittedName>
        <fullName evidence="2">Uncharacterized protein</fullName>
    </submittedName>
</protein>
<comment type="caution">
    <text evidence="2">The sequence shown here is derived from an EMBL/GenBank/DDBJ whole genome shotgun (WGS) entry which is preliminary data.</text>
</comment>
<gene>
    <name evidence="2" type="ORF">EVAR_100213_1</name>
</gene>